<feature type="compositionally biased region" description="Basic and acidic residues" evidence="1">
    <location>
        <begin position="418"/>
        <end position="432"/>
    </location>
</feature>
<evidence type="ECO:0000256" key="1">
    <source>
        <dbReference type="SAM" id="MobiDB-lite"/>
    </source>
</evidence>
<dbReference type="InterPro" id="IPR007470">
    <property type="entry name" value="HemX"/>
</dbReference>
<feature type="region of interest" description="Disordered" evidence="1">
    <location>
        <begin position="146"/>
        <end position="473"/>
    </location>
</feature>
<dbReference type="KEGG" id="teq:TEQUI_1541"/>
<evidence type="ECO:0000256" key="2">
    <source>
        <dbReference type="SAM" id="Phobius"/>
    </source>
</evidence>
<organism evidence="3 4">
    <name type="scientific">Taylorella equigenitalis (strain MCE9)</name>
    <dbReference type="NCBI Taxonomy" id="937774"/>
    <lineage>
        <taxon>Bacteria</taxon>
        <taxon>Pseudomonadati</taxon>
        <taxon>Pseudomonadota</taxon>
        <taxon>Betaproteobacteria</taxon>
        <taxon>Burkholderiales</taxon>
        <taxon>Alcaligenaceae</taxon>
        <taxon>Taylorella</taxon>
    </lineage>
</organism>
<dbReference type="EMBL" id="CP002456">
    <property type="protein sequence ID" value="ADU92453.1"/>
    <property type="molecule type" value="Genomic_DNA"/>
</dbReference>
<name>A0A654KJ26_TAYEM</name>
<feature type="compositionally biased region" description="Polar residues" evidence="1">
    <location>
        <begin position="371"/>
        <end position="391"/>
    </location>
</feature>
<evidence type="ECO:0000313" key="4">
    <source>
        <dbReference type="Proteomes" id="UP000007472"/>
    </source>
</evidence>
<proteinExistence type="predicted"/>
<keyword evidence="2" id="KW-0472">Membrane</keyword>
<feature type="compositionally biased region" description="Polar residues" evidence="1">
    <location>
        <begin position="191"/>
        <end position="203"/>
    </location>
</feature>
<dbReference type="AlphaFoldDB" id="A0A654KJ26"/>
<feature type="compositionally biased region" description="Basic and acidic residues" evidence="1">
    <location>
        <begin position="218"/>
        <end position="233"/>
    </location>
</feature>
<accession>A0A654KJ26</accession>
<keyword evidence="2" id="KW-0812">Transmembrane</keyword>
<evidence type="ECO:0000313" key="3">
    <source>
        <dbReference type="EMBL" id="ADU92453.1"/>
    </source>
</evidence>
<gene>
    <name evidence="3" type="ordered locus">TEQUI_1541</name>
</gene>
<feature type="transmembrane region" description="Helical" evidence="2">
    <location>
        <begin position="120"/>
        <end position="140"/>
    </location>
</feature>
<keyword evidence="2" id="KW-1133">Transmembrane helix</keyword>
<protein>
    <submittedName>
        <fullName evidence="3">Uncharacterized protein</fullName>
    </submittedName>
</protein>
<feature type="compositionally biased region" description="Polar residues" evidence="1">
    <location>
        <begin position="146"/>
        <end position="169"/>
    </location>
</feature>
<reference evidence="3 4" key="1">
    <citation type="journal article" date="2011" name="J. Bacteriol.">
        <title>Genome sequence of Taylorella equigenitalis MCE9, the causative agent of contagious equine metritis.</title>
        <authorList>
            <person name="Hebert L."/>
            <person name="Moumen B."/>
            <person name="Duquesne F."/>
            <person name="Breuil M.F."/>
            <person name="Laugier C."/>
            <person name="Batto J.M."/>
            <person name="Renault P."/>
            <person name="Petry S."/>
        </authorList>
    </citation>
    <scope>NUCLEOTIDE SEQUENCE [LARGE SCALE GENOMIC DNA]</scope>
    <source>
        <strain evidence="3 4">MCE9</strain>
    </source>
</reference>
<feature type="region of interest" description="Disordered" evidence="1">
    <location>
        <begin position="575"/>
        <end position="597"/>
    </location>
</feature>
<sequence>MKDKSFEDVEELTQIETKKKFEDEVEILDSEFDAEHQEADFIEHQESIDVTDTATESDIDSNDEVVVDQTKDDVIYSDIEIEEPPAHNFKDLESTPYSADAKAINKEDVADVSIPKKSGFSPIIIILILALIVGGGYYFYKKQKGDSSTALSDGKGSTTLMEEPSPNSTPKEELISEPQNQEAQVHETLVQEPQNQGAQVQEIESQKSETNEVNIADSKTKSEIIMEGSDNKSELNVSDSETKSEGDISITTNSDVQSNSKIESSIAQPQESSNQTASDQTAEVSTSKDSSTEASVQNKDEIIPKSESVDLDPQLFGSNEFKNPENDQREPDVVEEFVTPADQYTTNQKDVLPADNVSNLPHPNEPKQEESSQTSTEDTPTIDQTEQTTESIEPENEQTTESESSNAEQAVEEINPDAQKDMATDTNSKEQNKPTSSEMDIPVVTPIEQEPVEPSTPVESVDTKGPTALPPEQDPVYRQKIAQIKTRIDEANHLLLVFKDRPKALSVISLLLLEDMPEELRNAITKDKESIESIKGFDQARIASVTRDLQKLIYDLPFNSASKKSDIQLNEIPQTTFKEEDVSSNETGTTEQRKPKGNWFSRQWSKVESLPSDIYHGVKEDLKSLVKVEKFEDASTATLSIEEVKAIKLSAVNQLNFAQSALVSGDYEYWKSSLNEVKSIVQSNTTPDSPKAVHIVAVLDKLLNEPIATKYPIMEETLKVYNKLYPSTPMSTESN</sequence>
<feature type="compositionally biased region" description="Polar residues" evidence="1">
    <location>
        <begin position="249"/>
        <end position="297"/>
    </location>
</feature>
<feature type="compositionally biased region" description="Basic and acidic residues" evidence="1">
    <location>
        <begin position="322"/>
        <end position="332"/>
    </location>
</feature>
<feature type="compositionally biased region" description="Basic and acidic residues" evidence="1">
    <location>
        <begin position="298"/>
        <end position="308"/>
    </location>
</feature>
<dbReference type="Pfam" id="PF04375">
    <property type="entry name" value="HemX"/>
    <property type="match status" value="1"/>
</dbReference>
<dbReference type="Proteomes" id="UP000007472">
    <property type="component" value="Chromosome"/>
</dbReference>